<evidence type="ECO:0000313" key="4">
    <source>
        <dbReference type="EMBL" id="KAK2941826.1"/>
    </source>
</evidence>
<gene>
    <name evidence="4" type="ORF">BLNAU_23261</name>
</gene>
<dbReference type="Gene3D" id="3.30.40.10">
    <property type="entry name" value="Zinc/RING finger domain, C3HC4 (zinc finger)"/>
    <property type="match status" value="1"/>
</dbReference>
<feature type="region of interest" description="Disordered" evidence="2">
    <location>
        <begin position="519"/>
        <end position="550"/>
    </location>
</feature>
<feature type="compositionally biased region" description="Basic and acidic residues" evidence="2">
    <location>
        <begin position="538"/>
        <end position="549"/>
    </location>
</feature>
<dbReference type="InterPro" id="IPR001841">
    <property type="entry name" value="Znf_RING"/>
</dbReference>
<reference evidence="4 5" key="1">
    <citation type="journal article" date="2022" name="bioRxiv">
        <title>Genomics of Preaxostyla Flagellates Illuminates Evolutionary Transitions and the Path Towards Mitochondrial Loss.</title>
        <authorList>
            <person name="Novak L.V.F."/>
            <person name="Treitli S.C."/>
            <person name="Pyrih J."/>
            <person name="Halakuc P."/>
            <person name="Pipaliya S.V."/>
            <person name="Vacek V."/>
            <person name="Brzon O."/>
            <person name="Soukal P."/>
            <person name="Eme L."/>
            <person name="Dacks J.B."/>
            <person name="Karnkowska A."/>
            <person name="Elias M."/>
            <person name="Hampl V."/>
        </authorList>
    </citation>
    <scope>NUCLEOTIDE SEQUENCE [LARGE SCALE GENOMIC DNA]</scope>
    <source>
        <strain evidence="4">NAU3</strain>
        <tissue evidence="4">Gut</tissue>
    </source>
</reference>
<feature type="region of interest" description="Disordered" evidence="2">
    <location>
        <begin position="591"/>
        <end position="614"/>
    </location>
</feature>
<proteinExistence type="predicted"/>
<dbReference type="PROSITE" id="PS50089">
    <property type="entry name" value="ZF_RING_2"/>
    <property type="match status" value="1"/>
</dbReference>
<name>A0ABQ9WQQ5_9EUKA</name>
<keyword evidence="1" id="KW-0863">Zinc-finger</keyword>
<protein>
    <recommendedName>
        <fullName evidence="3">RING-type domain-containing protein</fullName>
    </recommendedName>
</protein>
<evidence type="ECO:0000256" key="1">
    <source>
        <dbReference type="PROSITE-ProRule" id="PRU00175"/>
    </source>
</evidence>
<evidence type="ECO:0000313" key="5">
    <source>
        <dbReference type="Proteomes" id="UP001281761"/>
    </source>
</evidence>
<keyword evidence="1" id="KW-0479">Metal-binding</keyword>
<dbReference type="InterPro" id="IPR013083">
    <property type="entry name" value="Znf_RING/FYVE/PHD"/>
</dbReference>
<evidence type="ECO:0000259" key="3">
    <source>
        <dbReference type="PROSITE" id="PS50089"/>
    </source>
</evidence>
<sequence length="644" mass="71955">MNISPSNCSICLSPIDQPALLSSCSHVFDLECILQVLDYNKNSLICPICRTSMTLILYNFNPSNRTCSVFDIVDASSYTPILESMTDSSSLCSQSETSRNRGSSAVDKLKSHFSARHNVPLMIVRTFVQNKPANLTPYQVYRRCIYQEHLFPEDVLPKHSLQQIDHPFLLPTLLILSEGFLWRELQMLLDQQDVSLEIDFVAGLLTAYGIFHLATALQLREMFARHGCSHWVYLFIRELCYFFNIARLGLPNPLRRFDQTFRYFRHSMNHKQREGHFAPTISISDVENMIKQCPELDLLAEAELTAKTRRVKRSMEQTKVENEIAQMTVEAQTDLAPSEPTEPFEHALSRDGLFSPLFSLSASQSAITPNLFVPLSATDPSADTAASNTYTTLSTVYVATLAPALNVSSVEKAMHRLEPPRSRKARPSPQLIASRVERDMQTRHGLPRSLSVPSAGSPEEAIEIEDEEEEASAQILFEEFGEEHPPHDLSLPQETLIAISSFLSPPSLDHSSHEFRLIPSPSSDIIDPAPNPIRGIKTRRDSNDKHRSDVFPSLPRRVVVPNSPSFLSDAPLIQATPVAITPTLGQAALVTRDSSSDLGGRPEQPVELDSESEVEEVARPFFLNQDASVLFSEQSNPPPSHPDD</sequence>
<keyword evidence="5" id="KW-1185">Reference proteome</keyword>
<feature type="compositionally biased region" description="Low complexity" evidence="2">
    <location>
        <begin position="519"/>
        <end position="528"/>
    </location>
</feature>
<accession>A0ABQ9WQQ5</accession>
<evidence type="ECO:0000256" key="2">
    <source>
        <dbReference type="SAM" id="MobiDB-lite"/>
    </source>
</evidence>
<comment type="caution">
    <text evidence="4">The sequence shown here is derived from an EMBL/GenBank/DDBJ whole genome shotgun (WGS) entry which is preliminary data.</text>
</comment>
<dbReference type="Pfam" id="PF13639">
    <property type="entry name" value="zf-RING_2"/>
    <property type="match status" value="1"/>
</dbReference>
<dbReference type="EMBL" id="JARBJD010000459">
    <property type="protein sequence ID" value="KAK2941826.1"/>
    <property type="molecule type" value="Genomic_DNA"/>
</dbReference>
<feature type="domain" description="RING-type" evidence="3">
    <location>
        <begin position="8"/>
        <end position="50"/>
    </location>
</feature>
<keyword evidence="1" id="KW-0862">Zinc</keyword>
<dbReference type="SUPFAM" id="SSF57850">
    <property type="entry name" value="RING/U-box"/>
    <property type="match status" value="1"/>
</dbReference>
<organism evidence="4 5">
    <name type="scientific">Blattamonas nauphoetae</name>
    <dbReference type="NCBI Taxonomy" id="2049346"/>
    <lineage>
        <taxon>Eukaryota</taxon>
        <taxon>Metamonada</taxon>
        <taxon>Preaxostyla</taxon>
        <taxon>Oxymonadida</taxon>
        <taxon>Blattamonas</taxon>
    </lineage>
</organism>
<dbReference type="Proteomes" id="UP001281761">
    <property type="component" value="Unassembled WGS sequence"/>
</dbReference>
<dbReference type="SMART" id="SM00184">
    <property type="entry name" value="RING"/>
    <property type="match status" value="1"/>
</dbReference>